<reference evidence="1 2" key="1">
    <citation type="submission" date="2019-08" db="EMBL/GenBank/DDBJ databases">
        <title>The genome sequence of a newly discovered highly antifungal drug resistant Aspergillus species, Aspergillus tanneri NIH 1004.</title>
        <authorList>
            <person name="Mounaud S."/>
            <person name="Singh I."/>
            <person name="Joardar V."/>
            <person name="Pakala S."/>
            <person name="Pakala S."/>
            <person name="Venepally P."/>
            <person name="Chung J.K."/>
            <person name="Losada L."/>
            <person name="Nierman W.C."/>
        </authorList>
    </citation>
    <scope>NUCLEOTIDE SEQUENCE [LARGE SCALE GENOMIC DNA]</scope>
    <source>
        <strain evidence="1 2">NIH1004</strain>
    </source>
</reference>
<evidence type="ECO:0000313" key="2">
    <source>
        <dbReference type="Proteomes" id="UP000324241"/>
    </source>
</evidence>
<sequence length="205" mass="22168">MERSYAAGKGICYLIAGAVGRHVPARPSSDVSRRRPEGSGLHIRAQLNNHYTGSGETVLKDLSWKKDAAAEPPIGIAIGAIGTIQSSSIEKPKPEFIKWRQRSGPAHAGLARSVNSLMSEKPLPSVEELVHWTLAGLTMVEKRKGLICPIPTPRYGAHGLTPHSASTMLFIQAVLGTYILRFFSDLMRIFASLPSRDESNNIGGS</sequence>
<organism evidence="1 2">
    <name type="scientific">Aspergillus tanneri</name>
    <dbReference type="NCBI Taxonomy" id="1220188"/>
    <lineage>
        <taxon>Eukaryota</taxon>
        <taxon>Fungi</taxon>
        <taxon>Dikarya</taxon>
        <taxon>Ascomycota</taxon>
        <taxon>Pezizomycotina</taxon>
        <taxon>Eurotiomycetes</taxon>
        <taxon>Eurotiomycetidae</taxon>
        <taxon>Eurotiales</taxon>
        <taxon>Aspergillaceae</taxon>
        <taxon>Aspergillus</taxon>
        <taxon>Aspergillus subgen. Circumdati</taxon>
    </lineage>
</organism>
<dbReference type="EMBL" id="QUQM01000013">
    <property type="protein sequence ID" value="KAA8641372.1"/>
    <property type="molecule type" value="Genomic_DNA"/>
</dbReference>
<accession>A0A5M9M2V1</accession>
<dbReference type="GeneID" id="54324676"/>
<gene>
    <name evidence="1" type="ORF">ATNIH1004_001974</name>
</gene>
<dbReference type="RefSeq" id="XP_033420734.1">
    <property type="nucleotide sequence ID" value="XM_033566669.1"/>
</dbReference>
<comment type="caution">
    <text evidence="1">The sequence shown here is derived from an EMBL/GenBank/DDBJ whole genome shotgun (WGS) entry which is preliminary data.</text>
</comment>
<dbReference type="AlphaFoldDB" id="A0A5M9M2V1"/>
<protein>
    <submittedName>
        <fullName evidence="1">Uncharacterized protein</fullName>
    </submittedName>
</protein>
<proteinExistence type="predicted"/>
<dbReference type="Proteomes" id="UP000324241">
    <property type="component" value="Unassembled WGS sequence"/>
</dbReference>
<evidence type="ECO:0000313" key="1">
    <source>
        <dbReference type="EMBL" id="KAA8641372.1"/>
    </source>
</evidence>
<name>A0A5M9M2V1_9EURO</name>